<evidence type="ECO:0000313" key="11">
    <source>
        <dbReference type="EMBL" id="SQH25563.1"/>
    </source>
</evidence>
<dbReference type="EMBL" id="LS483426">
    <property type="protein sequence ID" value="SQH25563.1"/>
    <property type="molecule type" value="Genomic_DNA"/>
</dbReference>
<dbReference type="InterPro" id="IPR003754">
    <property type="entry name" value="4pyrrol_synth_uPrphyn_synth"/>
</dbReference>
<dbReference type="InterPro" id="IPR039793">
    <property type="entry name" value="UROS/Hem4"/>
</dbReference>
<dbReference type="GO" id="GO:0006782">
    <property type="term" value="P:protoporphyrinogen IX biosynthetic process"/>
    <property type="evidence" value="ECO:0007669"/>
    <property type="project" value="UniProtKB-UniRule"/>
</dbReference>
<organism evidence="11 12">
    <name type="scientific">Kingella kingae</name>
    <dbReference type="NCBI Taxonomy" id="504"/>
    <lineage>
        <taxon>Bacteria</taxon>
        <taxon>Pseudomonadati</taxon>
        <taxon>Pseudomonadota</taxon>
        <taxon>Betaproteobacteria</taxon>
        <taxon>Neisseriales</taxon>
        <taxon>Neisseriaceae</taxon>
        <taxon>Kingella</taxon>
    </lineage>
</organism>
<proteinExistence type="inferred from homology"/>
<evidence type="ECO:0000256" key="3">
    <source>
        <dbReference type="ARBA" id="ARBA00013109"/>
    </source>
</evidence>
<keyword evidence="4 9" id="KW-0456">Lyase</keyword>
<dbReference type="GO" id="GO:0004852">
    <property type="term" value="F:uroporphyrinogen-III synthase activity"/>
    <property type="evidence" value="ECO:0007669"/>
    <property type="project" value="UniProtKB-UniRule"/>
</dbReference>
<dbReference type="PANTHER" id="PTHR38042">
    <property type="entry name" value="UROPORPHYRINOGEN-III SYNTHASE, CHLOROPLASTIC"/>
    <property type="match status" value="1"/>
</dbReference>
<evidence type="ECO:0000256" key="7">
    <source>
        <dbReference type="ARBA" id="ARBA00040167"/>
    </source>
</evidence>
<evidence type="ECO:0000313" key="12">
    <source>
        <dbReference type="Proteomes" id="UP000248598"/>
    </source>
</evidence>
<dbReference type="Proteomes" id="UP000248598">
    <property type="component" value="Chromosome 1"/>
</dbReference>
<dbReference type="Pfam" id="PF02602">
    <property type="entry name" value="HEM4"/>
    <property type="match status" value="1"/>
</dbReference>
<evidence type="ECO:0000256" key="4">
    <source>
        <dbReference type="ARBA" id="ARBA00023239"/>
    </source>
</evidence>
<comment type="similarity">
    <text evidence="2 9">Belongs to the uroporphyrinogen-III synthase family.</text>
</comment>
<dbReference type="InterPro" id="IPR036108">
    <property type="entry name" value="4pyrrol_syn_uPrphyn_synt_sf"/>
</dbReference>
<evidence type="ECO:0000256" key="9">
    <source>
        <dbReference type="RuleBase" id="RU366031"/>
    </source>
</evidence>
<dbReference type="PANTHER" id="PTHR38042:SF1">
    <property type="entry name" value="UROPORPHYRINOGEN-III SYNTHASE, CHLOROPLASTIC"/>
    <property type="match status" value="1"/>
</dbReference>
<dbReference type="EC" id="4.2.1.75" evidence="3 9"/>
<gene>
    <name evidence="11" type="ORF">NCTC10529_01764</name>
</gene>
<evidence type="ECO:0000259" key="10">
    <source>
        <dbReference type="Pfam" id="PF02602"/>
    </source>
</evidence>
<feature type="domain" description="Tetrapyrrole biosynthesis uroporphyrinogen III synthase" evidence="10">
    <location>
        <begin position="18"/>
        <end position="228"/>
    </location>
</feature>
<dbReference type="RefSeq" id="WP_003786332.1">
    <property type="nucleotide sequence ID" value="NZ_CP091518.1"/>
</dbReference>
<dbReference type="SUPFAM" id="SSF69618">
    <property type="entry name" value="HemD-like"/>
    <property type="match status" value="1"/>
</dbReference>
<dbReference type="CDD" id="cd06578">
    <property type="entry name" value="HemD"/>
    <property type="match status" value="1"/>
</dbReference>
<protein>
    <recommendedName>
        <fullName evidence="7 9">Uroporphyrinogen-III synthase</fullName>
        <ecNumber evidence="3 9">4.2.1.75</ecNumber>
    </recommendedName>
</protein>
<comment type="pathway">
    <text evidence="1 9">Porphyrin-containing compound metabolism; protoporphyrin-IX biosynthesis; coproporphyrinogen-III from 5-aminolevulinate: step 3/4.</text>
</comment>
<dbReference type="GeneID" id="93263035"/>
<name>A0AAX2J5F5_KINKI</name>
<accession>A0AAX2J5F5</accession>
<keyword evidence="5 9" id="KW-0627">Porphyrin biosynthesis</keyword>
<evidence type="ECO:0000256" key="8">
    <source>
        <dbReference type="ARBA" id="ARBA00048617"/>
    </source>
</evidence>
<reference evidence="11 12" key="1">
    <citation type="submission" date="2018-06" db="EMBL/GenBank/DDBJ databases">
        <authorList>
            <consortium name="Pathogen Informatics"/>
            <person name="Doyle S."/>
        </authorList>
    </citation>
    <scope>NUCLEOTIDE SEQUENCE [LARGE SCALE GENOMIC DNA]</scope>
    <source>
        <strain evidence="11 12">NCTC10529</strain>
    </source>
</reference>
<sequence>MPTLLLVRPTQRQAADITLCQHAGWQAVPFAPIELCPNQAACTALPQQITQAQAMFWVSPSAVEIAQHFLQGDLIWRKQTHIAVGQATAHALQSAGCLHVHASHNGNDSEAALQLPIWQTLPPRATILIVRGQNGREHLAEQLRLRDFVVQYAPIYQRIVQTLDWTLLDTQKVQAAWVTSSQMAQPLFSQAPPSYTQMLQSLLYFTHHTRIADTLAQNGATQIRVCSHLSQALQQAAYILAKTESNL</sequence>
<dbReference type="AlphaFoldDB" id="A0AAX2J5F5"/>
<dbReference type="GO" id="GO:0006780">
    <property type="term" value="P:uroporphyrinogen III biosynthetic process"/>
    <property type="evidence" value="ECO:0007669"/>
    <property type="project" value="UniProtKB-UniRule"/>
</dbReference>
<evidence type="ECO:0000256" key="1">
    <source>
        <dbReference type="ARBA" id="ARBA00004772"/>
    </source>
</evidence>
<comment type="function">
    <text evidence="6 9">Catalyzes cyclization of the linear tetrapyrrole, hydroxymethylbilane, to the macrocyclic uroporphyrinogen III.</text>
</comment>
<evidence type="ECO:0000256" key="5">
    <source>
        <dbReference type="ARBA" id="ARBA00023244"/>
    </source>
</evidence>
<evidence type="ECO:0000256" key="2">
    <source>
        <dbReference type="ARBA" id="ARBA00008133"/>
    </source>
</evidence>
<dbReference type="Gene3D" id="3.40.50.10090">
    <property type="match status" value="2"/>
</dbReference>
<comment type="catalytic activity">
    <reaction evidence="8 9">
        <text>hydroxymethylbilane = uroporphyrinogen III + H2O</text>
        <dbReference type="Rhea" id="RHEA:18965"/>
        <dbReference type="ChEBI" id="CHEBI:15377"/>
        <dbReference type="ChEBI" id="CHEBI:57308"/>
        <dbReference type="ChEBI" id="CHEBI:57845"/>
        <dbReference type="EC" id="4.2.1.75"/>
    </reaction>
</comment>
<evidence type="ECO:0000256" key="6">
    <source>
        <dbReference type="ARBA" id="ARBA00037589"/>
    </source>
</evidence>